<gene>
    <name evidence="2" type="ORF">ABVT43_12190</name>
</gene>
<proteinExistence type="predicted"/>
<organism evidence="2 3">
    <name type="scientific">Aliikangiella maris</name>
    <dbReference type="NCBI Taxonomy" id="3162458"/>
    <lineage>
        <taxon>Bacteria</taxon>
        <taxon>Pseudomonadati</taxon>
        <taxon>Pseudomonadota</taxon>
        <taxon>Gammaproteobacteria</taxon>
        <taxon>Oceanospirillales</taxon>
        <taxon>Pleioneaceae</taxon>
        <taxon>Aliikangiella</taxon>
    </lineage>
</organism>
<dbReference type="SUPFAM" id="SSF54292">
    <property type="entry name" value="2Fe-2S ferredoxin-like"/>
    <property type="match status" value="1"/>
</dbReference>
<dbReference type="InterPro" id="IPR036010">
    <property type="entry name" value="2Fe-2S_ferredoxin-like_sf"/>
</dbReference>
<name>A0ABV2BVE2_9GAMM</name>
<protein>
    <submittedName>
        <fullName evidence="2">(2Fe-2S)-binding protein</fullName>
    </submittedName>
</protein>
<evidence type="ECO:0000313" key="2">
    <source>
        <dbReference type="EMBL" id="MET1255890.1"/>
    </source>
</evidence>
<keyword evidence="3" id="KW-1185">Reference proteome</keyword>
<dbReference type="Pfam" id="PF13510">
    <property type="entry name" value="Fer2_4"/>
    <property type="match status" value="1"/>
</dbReference>
<dbReference type="EMBL" id="JBEVCJ010000014">
    <property type="protein sequence ID" value="MET1255890.1"/>
    <property type="molecule type" value="Genomic_DNA"/>
</dbReference>
<comment type="caution">
    <text evidence="2">The sequence shown here is derived from an EMBL/GenBank/DDBJ whole genome shotgun (WGS) entry which is preliminary data.</text>
</comment>
<evidence type="ECO:0000256" key="1">
    <source>
        <dbReference type="ARBA" id="ARBA00023002"/>
    </source>
</evidence>
<dbReference type="RefSeq" id="WP_353896476.1">
    <property type="nucleotide sequence ID" value="NZ_JBEVCJ010000014.1"/>
</dbReference>
<dbReference type="InterPro" id="IPR042204">
    <property type="entry name" value="2Fe-2S-bd_N"/>
</dbReference>
<dbReference type="Gene3D" id="3.10.20.440">
    <property type="entry name" value="2Fe-2S iron-sulphur cluster binding domain, sarcosine oxidase, alpha subunit, N-terminal domain"/>
    <property type="match status" value="1"/>
</dbReference>
<accession>A0ABV2BVE2</accession>
<reference evidence="2 3" key="1">
    <citation type="submission" date="2024-06" db="EMBL/GenBank/DDBJ databases">
        <authorList>
            <person name="Li F."/>
        </authorList>
    </citation>
    <scope>NUCLEOTIDE SEQUENCE [LARGE SCALE GENOMIC DNA]</scope>
    <source>
        <strain evidence="2 3">GXAS 311</strain>
    </source>
</reference>
<keyword evidence="1" id="KW-0560">Oxidoreductase</keyword>
<sequence length="118" mass="12958">MSLLNKKSASSSPLRITRNISRGELIEFEFNHQKYSAYSGETIATALMANNIRLFGFNPVSGEPQGLFCAMGVCQQCLVLINDHLVEACQYPISQGLKIFAGKISTPQYTTLASNTHN</sequence>
<dbReference type="Proteomes" id="UP001548189">
    <property type="component" value="Unassembled WGS sequence"/>
</dbReference>
<evidence type="ECO:0000313" key="3">
    <source>
        <dbReference type="Proteomes" id="UP001548189"/>
    </source>
</evidence>